<keyword evidence="4" id="KW-0804">Transcription</keyword>
<dbReference type="EMBL" id="JAJIRN010000004">
    <property type="protein sequence ID" value="MCV2368651.1"/>
    <property type="molecule type" value="Genomic_DNA"/>
</dbReference>
<organism evidence="6 7">
    <name type="scientific">Roseateles oligotrophus</name>
    <dbReference type="NCBI Taxonomy" id="1769250"/>
    <lineage>
        <taxon>Bacteria</taxon>
        <taxon>Pseudomonadati</taxon>
        <taxon>Pseudomonadota</taxon>
        <taxon>Betaproteobacteria</taxon>
        <taxon>Burkholderiales</taxon>
        <taxon>Sphaerotilaceae</taxon>
        <taxon>Roseateles</taxon>
    </lineage>
</organism>
<gene>
    <name evidence="6" type="ORF">LNV07_11175</name>
</gene>
<comment type="caution">
    <text evidence="6">The sequence shown here is derived from an EMBL/GenBank/DDBJ whole genome shotgun (WGS) entry which is preliminary data.</text>
</comment>
<dbReference type="InterPro" id="IPR036388">
    <property type="entry name" value="WH-like_DNA-bd_sf"/>
</dbReference>
<dbReference type="Gene3D" id="3.40.190.10">
    <property type="entry name" value="Periplasmic binding protein-like II"/>
    <property type="match status" value="2"/>
</dbReference>
<dbReference type="SUPFAM" id="SSF53850">
    <property type="entry name" value="Periplasmic binding protein-like II"/>
    <property type="match status" value="1"/>
</dbReference>
<dbReference type="InterPro" id="IPR036390">
    <property type="entry name" value="WH_DNA-bd_sf"/>
</dbReference>
<evidence type="ECO:0000256" key="1">
    <source>
        <dbReference type="ARBA" id="ARBA00009437"/>
    </source>
</evidence>
<dbReference type="InterPro" id="IPR005119">
    <property type="entry name" value="LysR_subst-bd"/>
</dbReference>
<reference evidence="6 7" key="1">
    <citation type="submission" date="2021-11" db="EMBL/GenBank/DDBJ databases">
        <authorList>
            <person name="Liang Q."/>
            <person name="Mou H."/>
            <person name="Liu Z."/>
        </authorList>
    </citation>
    <scope>NUCLEOTIDE SEQUENCE [LARGE SCALE GENOMIC DNA]</scope>
    <source>
        <strain evidence="6 7">CHU3</strain>
    </source>
</reference>
<evidence type="ECO:0000256" key="4">
    <source>
        <dbReference type="ARBA" id="ARBA00023163"/>
    </source>
</evidence>
<dbReference type="InterPro" id="IPR000847">
    <property type="entry name" value="LysR_HTH_N"/>
</dbReference>
<evidence type="ECO:0000259" key="5">
    <source>
        <dbReference type="PROSITE" id="PS50931"/>
    </source>
</evidence>
<dbReference type="PRINTS" id="PR00039">
    <property type="entry name" value="HTHLYSR"/>
</dbReference>
<dbReference type="SUPFAM" id="SSF46785">
    <property type="entry name" value="Winged helix' DNA-binding domain"/>
    <property type="match status" value="1"/>
</dbReference>
<keyword evidence="7" id="KW-1185">Reference proteome</keyword>
<evidence type="ECO:0000256" key="2">
    <source>
        <dbReference type="ARBA" id="ARBA00023015"/>
    </source>
</evidence>
<dbReference type="RefSeq" id="WP_263571237.1">
    <property type="nucleotide sequence ID" value="NZ_JAJIRN010000004.1"/>
</dbReference>
<dbReference type="Pfam" id="PF03466">
    <property type="entry name" value="LysR_substrate"/>
    <property type="match status" value="1"/>
</dbReference>
<dbReference type="PANTHER" id="PTHR30118:SF6">
    <property type="entry name" value="HTH-TYPE TRANSCRIPTIONAL REGULATOR LEUO"/>
    <property type="match status" value="1"/>
</dbReference>
<sequence>MNRRSDFDKIELQLVRVLHTVISERSVSKAAMRLNSTQPAVSAQLRRLRALTGDALLVRSGAGMTPTTVALGLLEPAGRLLSEAEGLFGRHSRGSRNCLGAEGFEPASAEMQVRIAVSDYLDPLFLPELVGRLQQAAPGLQLDLQPLSAQFDYRRSLGAGELELVIGNWLQPPDELHLGALLSDEVVCLLSNKHPAAKAWQRDPAAWSVERYLDCQHLAPMPLAAGQPGFIDQHLASLGLSRRLAVRSAHFGQLPQMVARSLLVLTTGRLFCSRYLKGLPVTVLPCPVAFPAMNYYQLWHQVTHHSPAMRWLREQVREVALSLSQASHPNGPAKISR</sequence>
<dbReference type="PANTHER" id="PTHR30118">
    <property type="entry name" value="HTH-TYPE TRANSCRIPTIONAL REGULATOR LEUO-RELATED"/>
    <property type="match status" value="1"/>
</dbReference>
<keyword evidence="2" id="KW-0805">Transcription regulation</keyword>
<evidence type="ECO:0000313" key="6">
    <source>
        <dbReference type="EMBL" id="MCV2368651.1"/>
    </source>
</evidence>
<dbReference type="Pfam" id="PF00126">
    <property type="entry name" value="HTH_1"/>
    <property type="match status" value="1"/>
</dbReference>
<dbReference type="Proteomes" id="UP001209701">
    <property type="component" value="Unassembled WGS sequence"/>
</dbReference>
<dbReference type="PROSITE" id="PS50931">
    <property type="entry name" value="HTH_LYSR"/>
    <property type="match status" value="1"/>
</dbReference>
<evidence type="ECO:0000256" key="3">
    <source>
        <dbReference type="ARBA" id="ARBA00023125"/>
    </source>
</evidence>
<evidence type="ECO:0000313" key="7">
    <source>
        <dbReference type="Proteomes" id="UP001209701"/>
    </source>
</evidence>
<feature type="domain" description="HTH lysR-type" evidence="5">
    <location>
        <begin position="10"/>
        <end position="67"/>
    </location>
</feature>
<name>A0ABT2YF19_9BURK</name>
<proteinExistence type="inferred from homology"/>
<comment type="similarity">
    <text evidence="1">Belongs to the LysR transcriptional regulatory family.</text>
</comment>
<dbReference type="InterPro" id="IPR050389">
    <property type="entry name" value="LysR-type_TF"/>
</dbReference>
<dbReference type="Gene3D" id="1.10.10.10">
    <property type="entry name" value="Winged helix-like DNA-binding domain superfamily/Winged helix DNA-binding domain"/>
    <property type="match status" value="1"/>
</dbReference>
<keyword evidence="3" id="KW-0238">DNA-binding</keyword>
<accession>A0ABT2YF19</accession>
<protein>
    <submittedName>
        <fullName evidence="6">LysR family transcriptional regulator</fullName>
    </submittedName>
</protein>